<protein>
    <submittedName>
        <fullName evidence="10">Amino acid/amide ABC transporter membrane protein 1, HAAT family</fullName>
    </submittedName>
</protein>
<comment type="subcellular location">
    <subcellularLocation>
        <location evidence="1">Cell membrane</location>
        <topology evidence="1">Multi-pass membrane protein</topology>
    </subcellularLocation>
</comment>
<dbReference type="InterPro" id="IPR052157">
    <property type="entry name" value="BCAA_transport_permease"/>
</dbReference>
<feature type="transmembrane region" description="Helical" evidence="9">
    <location>
        <begin position="60"/>
        <end position="83"/>
    </location>
</feature>
<name>A0AAC9ZBV1_9RHOB</name>
<accession>A0AAC9ZBV1</accession>
<evidence type="ECO:0000313" key="11">
    <source>
        <dbReference type="Proteomes" id="UP000217545"/>
    </source>
</evidence>
<dbReference type="RefSeq" id="WP_024098619.1">
    <property type="nucleotide sequence ID" value="NZ_CP010588.1"/>
</dbReference>
<dbReference type="PANTHER" id="PTHR11795">
    <property type="entry name" value="BRANCHED-CHAIN AMINO ACID TRANSPORT SYSTEM PERMEASE PROTEIN LIVH"/>
    <property type="match status" value="1"/>
</dbReference>
<feature type="transmembrane region" description="Helical" evidence="9">
    <location>
        <begin position="256"/>
        <end position="276"/>
    </location>
</feature>
<feature type="transmembrane region" description="Helical" evidence="9">
    <location>
        <begin position="37"/>
        <end position="54"/>
    </location>
</feature>
<evidence type="ECO:0000256" key="5">
    <source>
        <dbReference type="ARBA" id="ARBA00022970"/>
    </source>
</evidence>
<keyword evidence="4 9" id="KW-0812">Transmembrane</keyword>
<comment type="similarity">
    <text evidence="8">Belongs to the binding-protein-dependent transport system permease family. LivHM subfamily.</text>
</comment>
<evidence type="ECO:0000256" key="2">
    <source>
        <dbReference type="ARBA" id="ARBA00022448"/>
    </source>
</evidence>
<feature type="transmembrane region" description="Helical" evidence="9">
    <location>
        <begin position="188"/>
        <end position="210"/>
    </location>
</feature>
<evidence type="ECO:0000256" key="9">
    <source>
        <dbReference type="SAM" id="Phobius"/>
    </source>
</evidence>
<evidence type="ECO:0000256" key="3">
    <source>
        <dbReference type="ARBA" id="ARBA00022475"/>
    </source>
</evidence>
<dbReference type="GO" id="GO:0006865">
    <property type="term" value="P:amino acid transport"/>
    <property type="evidence" value="ECO:0007669"/>
    <property type="project" value="UniProtKB-KW"/>
</dbReference>
<gene>
    <name evidence="10" type="ORF">PhaeoP63_03269</name>
</gene>
<evidence type="ECO:0000256" key="4">
    <source>
        <dbReference type="ARBA" id="ARBA00022692"/>
    </source>
</evidence>
<feature type="transmembrane region" description="Helical" evidence="9">
    <location>
        <begin position="222"/>
        <end position="250"/>
    </location>
</feature>
<dbReference type="Pfam" id="PF02653">
    <property type="entry name" value="BPD_transp_2"/>
    <property type="match status" value="1"/>
</dbReference>
<sequence length="285" mass="30615">MSLYLFQLLNGVGLGMIYFLMGVGLTIIFGMMNFVNFAHGVFYALGAFICYQVVQITGSYWIGLILTPILIGAVAFALEKILITKLYRVDHAVQILITIGLMLIIREGILIIWGTVPKPVATPSILQGVIFLGDFVYPRYRLFIIAISAGIGFGVWYLLERTKFGITIRAGSENPKMVSLLGVDTDRLFAFTFVFGVALAGIAGALLSPIRGADAFSGDEALGIAFVVVVIGGMGSFTGALLGGLIVGLVQSFTAILWPEGTKVMIYSVMALIILLRPNGLFGKA</sequence>
<evidence type="ECO:0000256" key="1">
    <source>
        <dbReference type="ARBA" id="ARBA00004651"/>
    </source>
</evidence>
<evidence type="ECO:0000256" key="8">
    <source>
        <dbReference type="ARBA" id="ARBA00037998"/>
    </source>
</evidence>
<keyword evidence="6 9" id="KW-1133">Transmembrane helix</keyword>
<keyword evidence="3" id="KW-1003">Cell membrane</keyword>
<dbReference type="GO" id="GO:0005886">
    <property type="term" value="C:plasma membrane"/>
    <property type="evidence" value="ECO:0007669"/>
    <property type="project" value="UniProtKB-SubCell"/>
</dbReference>
<organism evidence="10 11">
    <name type="scientific">Phaeobacter gallaeciensis</name>
    <dbReference type="NCBI Taxonomy" id="60890"/>
    <lineage>
        <taxon>Bacteria</taxon>
        <taxon>Pseudomonadati</taxon>
        <taxon>Pseudomonadota</taxon>
        <taxon>Alphaproteobacteria</taxon>
        <taxon>Rhodobacterales</taxon>
        <taxon>Roseobacteraceae</taxon>
        <taxon>Phaeobacter</taxon>
    </lineage>
</organism>
<feature type="transmembrane region" description="Helical" evidence="9">
    <location>
        <begin position="95"/>
        <end position="114"/>
    </location>
</feature>
<dbReference type="InterPro" id="IPR001851">
    <property type="entry name" value="ABC_transp_permease"/>
</dbReference>
<proteinExistence type="inferred from homology"/>
<evidence type="ECO:0000256" key="6">
    <source>
        <dbReference type="ARBA" id="ARBA00022989"/>
    </source>
</evidence>
<dbReference type="EMBL" id="CP010784">
    <property type="protein sequence ID" value="ATF07317.1"/>
    <property type="molecule type" value="Genomic_DNA"/>
</dbReference>
<keyword evidence="5" id="KW-0029">Amino-acid transport</keyword>
<reference evidence="10 11" key="1">
    <citation type="journal article" date="2017" name="Front. Microbiol.">
        <title>Phaeobacter piscinae sp. nov., a species of the Roseobacter group and potential aquaculture probiont.</title>
        <authorList>
            <person name="Sonnenschein E.C."/>
            <person name="Phippen C.B.W."/>
            <person name="Nielsen K.F."/>
            <person name="Mateiu R.V."/>
            <person name="Melchiorsen J."/>
            <person name="Gram L."/>
            <person name="Overmann J."/>
            <person name="Freese H.M."/>
        </authorList>
    </citation>
    <scope>NUCLEOTIDE SEQUENCE [LARGE SCALE GENOMIC DNA]</scope>
    <source>
        <strain evidence="10 11">P63</strain>
    </source>
</reference>
<dbReference type="Proteomes" id="UP000217545">
    <property type="component" value="Chromosome"/>
</dbReference>
<keyword evidence="2" id="KW-0813">Transport</keyword>
<dbReference type="AlphaFoldDB" id="A0AAC9ZBV1"/>
<evidence type="ECO:0000256" key="7">
    <source>
        <dbReference type="ARBA" id="ARBA00023136"/>
    </source>
</evidence>
<dbReference type="CDD" id="cd06582">
    <property type="entry name" value="TM_PBP1_LivH_like"/>
    <property type="match status" value="1"/>
</dbReference>
<dbReference type="PANTHER" id="PTHR11795:SF442">
    <property type="entry name" value="ABC TRANSPORTER ATP-BINDING PROTEIN"/>
    <property type="match status" value="1"/>
</dbReference>
<keyword evidence="7 9" id="KW-0472">Membrane</keyword>
<feature type="transmembrane region" description="Helical" evidence="9">
    <location>
        <begin position="142"/>
        <end position="159"/>
    </location>
</feature>
<evidence type="ECO:0000313" key="10">
    <source>
        <dbReference type="EMBL" id="ATF07317.1"/>
    </source>
</evidence>
<feature type="transmembrane region" description="Helical" evidence="9">
    <location>
        <begin position="12"/>
        <end position="30"/>
    </location>
</feature>
<dbReference type="GeneID" id="31847638"/>
<dbReference type="GO" id="GO:0022857">
    <property type="term" value="F:transmembrane transporter activity"/>
    <property type="evidence" value="ECO:0007669"/>
    <property type="project" value="InterPro"/>
</dbReference>